<dbReference type="NCBIfam" id="TIGR02595">
    <property type="entry name" value="PEP_CTERM"/>
    <property type="match status" value="1"/>
</dbReference>
<feature type="chain" id="PRO_5021886153" description="Lipoprotein" evidence="1">
    <location>
        <begin position="32"/>
        <end position="682"/>
    </location>
</feature>
<evidence type="ECO:0008006" key="4">
    <source>
        <dbReference type="Google" id="ProtNLM"/>
    </source>
</evidence>
<keyword evidence="3" id="KW-1185">Reference proteome</keyword>
<dbReference type="EMBL" id="CP036291">
    <property type="protein sequence ID" value="QDU91060.1"/>
    <property type="molecule type" value="Genomic_DNA"/>
</dbReference>
<dbReference type="NCBIfam" id="TIGR04393">
    <property type="entry name" value="rpt_T5SS_PEPC"/>
    <property type="match status" value="3"/>
</dbReference>
<dbReference type="AlphaFoldDB" id="A0A518DHV4"/>
<feature type="signal peptide" evidence="1">
    <location>
        <begin position="1"/>
        <end position="31"/>
    </location>
</feature>
<dbReference type="RefSeq" id="WP_145290786.1">
    <property type="nucleotide sequence ID" value="NZ_CP036291.1"/>
</dbReference>
<dbReference type="Proteomes" id="UP000317429">
    <property type="component" value="Chromosome"/>
</dbReference>
<evidence type="ECO:0000256" key="1">
    <source>
        <dbReference type="SAM" id="SignalP"/>
    </source>
</evidence>
<reference evidence="2 3" key="1">
    <citation type="submission" date="2019-02" db="EMBL/GenBank/DDBJ databases">
        <title>Deep-cultivation of Planctomycetes and their phenomic and genomic characterization uncovers novel biology.</title>
        <authorList>
            <person name="Wiegand S."/>
            <person name="Jogler M."/>
            <person name="Boedeker C."/>
            <person name="Pinto D."/>
            <person name="Vollmers J."/>
            <person name="Rivas-Marin E."/>
            <person name="Kohn T."/>
            <person name="Peeters S.H."/>
            <person name="Heuer A."/>
            <person name="Rast P."/>
            <person name="Oberbeckmann S."/>
            <person name="Bunk B."/>
            <person name="Jeske O."/>
            <person name="Meyerdierks A."/>
            <person name="Storesund J.E."/>
            <person name="Kallscheuer N."/>
            <person name="Luecker S."/>
            <person name="Lage O.M."/>
            <person name="Pohl T."/>
            <person name="Merkel B.J."/>
            <person name="Hornburger P."/>
            <person name="Mueller R.-W."/>
            <person name="Bruemmer F."/>
            <person name="Labrenz M."/>
            <person name="Spormann A.M."/>
            <person name="Op den Camp H."/>
            <person name="Overmann J."/>
            <person name="Amann R."/>
            <person name="Jetten M.S.M."/>
            <person name="Mascher T."/>
            <person name="Medema M.H."/>
            <person name="Devos D.P."/>
            <person name="Kaster A.-K."/>
            <person name="Ovreas L."/>
            <person name="Rohde M."/>
            <person name="Galperin M.Y."/>
            <person name="Jogler C."/>
        </authorList>
    </citation>
    <scope>NUCLEOTIDE SEQUENCE [LARGE SCALE GENOMIC DNA]</scope>
    <source>
        <strain evidence="2 3">Pla175</strain>
    </source>
</reference>
<name>A0A518DHV4_9BACT</name>
<dbReference type="InterPro" id="IPR013424">
    <property type="entry name" value="Ice-binding_C"/>
</dbReference>
<keyword evidence="1" id="KW-0732">Signal</keyword>
<accession>A0A518DHV4</accession>
<proteinExistence type="predicted"/>
<organism evidence="2 3">
    <name type="scientific">Pirellulimonas nuda</name>
    <dbReference type="NCBI Taxonomy" id="2528009"/>
    <lineage>
        <taxon>Bacteria</taxon>
        <taxon>Pseudomonadati</taxon>
        <taxon>Planctomycetota</taxon>
        <taxon>Planctomycetia</taxon>
        <taxon>Pirellulales</taxon>
        <taxon>Lacipirellulaceae</taxon>
        <taxon>Pirellulimonas</taxon>
    </lineage>
</organism>
<sequence precursor="true">MFPPSVRVRCVFVGLVVGACLAGALPGAASAAIVTVGAVPNAPNPTTGAVGGQFIVGQNAYGSVTATGMPISSGGPSVGTVGDGVNGIGVVSLNGFGADWTISGATSDLVIGDEGTGQVSLANAARVIVPDDTVIGAQQFSNGRLTVAGLGSLYDTNDDFSVANAGAGIVEITSGGAVESDAVFVGVSASSQGRITISDDLSRWNATSTAIGVAGNGLLEILNGGRFNASDAVVGSTGTGLVDVVGIGSLWAVNGGVSVGFSGDGTMLIRSGARTTVSGVATVAANVGSVGQLTVDGVGSRLDITGSLSTGQGDAQVAISGGGVVTMTGSLTLGPTGRLTLDGGRVAPNGMSITGVVEGAGVVDAAAVTLSSAGPRGRVRVGDGDHLLFTGTVSNTGFIDLGGGEIELGSTLSNSSDISARNGAVLRLGGSGLVNNANSQLAVTSGVVDVFGLVSNSFGAEIAVVGGSTAVFHDAVTNNGTIFVSASSEIVLLENLSFVPGASFNVELASIDPADDPTEAFGLASVGGAASLGGGLTVSLASGFTPSLGDSYKVLQASGGRSGVFAAESLPVLSGGLAFDVQYTSDSVILAVVAAGTPGDYTGDGFVDAADYTVWRDNLGAAAGSLPNDPNGGVIGVAQYNTWKANFGLPALGAAAGQSVPEPAAAWLLVAAAAGAALRRRR</sequence>
<protein>
    <recommendedName>
        <fullName evidence="4">Lipoprotein</fullName>
    </recommendedName>
</protein>
<dbReference type="PROSITE" id="PS51257">
    <property type="entry name" value="PROKAR_LIPOPROTEIN"/>
    <property type="match status" value="1"/>
</dbReference>
<evidence type="ECO:0000313" key="2">
    <source>
        <dbReference type="EMBL" id="QDU91060.1"/>
    </source>
</evidence>
<evidence type="ECO:0000313" key="3">
    <source>
        <dbReference type="Proteomes" id="UP000317429"/>
    </source>
</evidence>
<dbReference type="InterPro" id="IPR030895">
    <property type="entry name" value="T5SS_PEPC_rpt"/>
</dbReference>
<gene>
    <name evidence="2" type="ORF">Pla175_44770</name>
</gene>
<dbReference type="OrthoDB" id="265893at2"/>
<dbReference type="KEGG" id="pnd:Pla175_44770"/>